<feature type="transmembrane region" description="Helical" evidence="6">
    <location>
        <begin position="537"/>
        <end position="554"/>
    </location>
</feature>
<dbReference type="GO" id="GO:0004499">
    <property type="term" value="F:N,N-dimethylaniline monooxygenase activity"/>
    <property type="evidence" value="ECO:0007669"/>
    <property type="project" value="InterPro"/>
</dbReference>
<dbReference type="Gene3D" id="3.50.50.60">
    <property type="entry name" value="FAD/NAD(P)-binding domain"/>
    <property type="match status" value="3"/>
</dbReference>
<dbReference type="SUPFAM" id="SSF51905">
    <property type="entry name" value="FAD/NAD(P)-binding domain"/>
    <property type="match status" value="2"/>
</dbReference>
<keyword evidence="6" id="KW-0472">Membrane</keyword>
<dbReference type="GO" id="GO:0050660">
    <property type="term" value="F:flavin adenine dinucleotide binding"/>
    <property type="evidence" value="ECO:0007669"/>
    <property type="project" value="InterPro"/>
</dbReference>
<dbReference type="PANTHER" id="PTHR42877">
    <property type="entry name" value="L-ORNITHINE N(5)-MONOOXYGENASE-RELATED"/>
    <property type="match status" value="1"/>
</dbReference>
<evidence type="ECO:0000256" key="6">
    <source>
        <dbReference type="SAM" id="Phobius"/>
    </source>
</evidence>
<dbReference type="AlphaFoldDB" id="A0A9P8C7Z3"/>
<evidence type="ECO:0000256" key="1">
    <source>
        <dbReference type="ARBA" id="ARBA00010139"/>
    </source>
</evidence>
<dbReference type="PANTHER" id="PTHR42877:SF10">
    <property type="entry name" value="L-ORNITHINE N(5)-OXYGENASE"/>
    <property type="match status" value="1"/>
</dbReference>
<protein>
    <recommendedName>
        <fullName evidence="9">L-ornithine N(5)-oxygenase</fullName>
    </recommendedName>
</protein>
<keyword evidence="8" id="KW-1185">Reference proteome</keyword>
<keyword evidence="3" id="KW-0274">FAD</keyword>
<dbReference type="Proteomes" id="UP000824998">
    <property type="component" value="Unassembled WGS sequence"/>
</dbReference>
<accession>A0A9P8C7Z3</accession>
<reference evidence="7" key="1">
    <citation type="journal article" date="2021" name="IMA Fungus">
        <title>Genomic characterization of three marine fungi, including Emericellopsis atlantica sp. nov. with signatures of a generalist lifestyle and marine biomass degradation.</title>
        <authorList>
            <person name="Hagestad O.C."/>
            <person name="Hou L."/>
            <person name="Andersen J.H."/>
            <person name="Hansen E.H."/>
            <person name="Altermark B."/>
            <person name="Li C."/>
            <person name="Kuhnert E."/>
            <person name="Cox R.J."/>
            <person name="Crous P.W."/>
            <person name="Spatafora J.W."/>
            <person name="Lail K."/>
            <person name="Amirebrahimi M."/>
            <person name="Lipzen A."/>
            <person name="Pangilinan J."/>
            <person name="Andreopoulos W."/>
            <person name="Hayes R.D."/>
            <person name="Ng V."/>
            <person name="Grigoriev I.V."/>
            <person name="Jackson S.A."/>
            <person name="Sutton T.D.S."/>
            <person name="Dobson A.D.W."/>
            <person name="Rama T."/>
        </authorList>
    </citation>
    <scope>NUCLEOTIDE SEQUENCE</scope>
    <source>
        <strain evidence="7">TRa018bII</strain>
    </source>
</reference>
<keyword evidence="2" id="KW-0285">Flavoprotein</keyword>
<evidence type="ECO:0000256" key="2">
    <source>
        <dbReference type="ARBA" id="ARBA00022630"/>
    </source>
</evidence>
<comment type="caution">
    <text evidence="7">The sequence shown here is derived from an EMBL/GenBank/DDBJ whole genome shotgun (WGS) entry which is preliminary data.</text>
</comment>
<evidence type="ECO:0008006" key="9">
    <source>
        <dbReference type="Google" id="ProtNLM"/>
    </source>
</evidence>
<dbReference type="EMBL" id="MU251390">
    <property type="protein sequence ID" value="KAG9237239.1"/>
    <property type="molecule type" value="Genomic_DNA"/>
</dbReference>
<dbReference type="OrthoDB" id="3971593at2759"/>
<evidence type="ECO:0000313" key="8">
    <source>
        <dbReference type="Proteomes" id="UP000824998"/>
    </source>
</evidence>
<evidence type="ECO:0000313" key="7">
    <source>
        <dbReference type="EMBL" id="KAG9237239.1"/>
    </source>
</evidence>
<organism evidence="7 8">
    <name type="scientific">Amylocarpus encephaloides</name>
    <dbReference type="NCBI Taxonomy" id="45428"/>
    <lineage>
        <taxon>Eukaryota</taxon>
        <taxon>Fungi</taxon>
        <taxon>Dikarya</taxon>
        <taxon>Ascomycota</taxon>
        <taxon>Pezizomycotina</taxon>
        <taxon>Leotiomycetes</taxon>
        <taxon>Helotiales</taxon>
        <taxon>Helotiales incertae sedis</taxon>
        <taxon>Amylocarpus</taxon>
    </lineage>
</organism>
<dbReference type="InterPro" id="IPR051209">
    <property type="entry name" value="FAD-bind_Monooxygenase_sf"/>
</dbReference>
<evidence type="ECO:0000256" key="3">
    <source>
        <dbReference type="ARBA" id="ARBA00022827"/>
    </source>
</evidence>
<dbReference type="InterPro" id="IPR020946">
    <property type="entry name" value="Flavin_mOase-like"/>
</dbReference>
<proteinExistence type="inferred from homology"/>
<gene>
    <name evidence="7" type="ORF">BJ875DRAFT_167908</name>
</gene>
<keyword evidence="4" id="KW-0560">Oxidoreductase</keyword>
<keyword evidence="6" id="KW-0812">Transmembrane</keyword>
<dbReference type="Pfam" id="PF00743">
    <property type="entry name" value="FMO-like"/>
    <property type="match status" value="1"/>
</dbReference>
<evidence type="ECO:0000256" key="5">
    <source>
        <dbReference type="SAM" id="MobiDB-lite"/>
    </source>
</evidence>
<sequence>MAPLQNSSTLKYGNAIAKCRSSNAAQSYTYYPVAIIGGGIACDIPAILYSFSFCQNPNWSSFHPGGPEIAKYLEDVCSTYGIVDKIQLDTDVKSCTWLEAEQVWEVRLRNLVLGIGDLSTFDRTRKAEKEGQSSVYVSEETIRTKILISAVGGLVEPRSWSDSLPSKDKFEGDIFHSARWDYDVDIKDKNVLVVGTGCSAAQFVPQLTKNYDAKSITQLMRSPPWVVGRSPPPGGHKGWNTWAPWLNNHMPGFQGFMRYTVFWLAEYAVRLFGSTPYHAAQRKEYEKKLLEHMRASVPEKYHEILTPNYSVGCKRRIFDETWFPGLNDPKIDLTSIGPKSVTLGPSPASKGSGSDSKPSETREVPTDIIILASGYEATKLFPGMTITGRSGTSIHDLWASRGGPQMYMSLSIDQFPNFFTIFGPNSATGHTSVIVAAENAVNLTIKMIRPILRGDAGVVEVKRRTADLYASDIQQSLGGKVWNAGGCRSWYLDEHGWNATVYPHTQAWFTYNSMFPTWNDWAISYTPSALRRRRIKSAFLTVLMAALITGSFYLRKNTQGPLSILKTLVRTTLLKGAALVSG</sequence>
<dbReference type="GO" id="GO:0050661">
    <property type="term" value="F:NADP binding"/>
    <property type="evidence" value="ECO:0007669"/>
    <property type="project" value="InterPro"/>
</dbReference>
<dbReference type="InterPro" id="IPR036188">
    <property type="entry name" value="FAD/NAD-bd_sf"/>
</dbReference>
<evidence type="ECO:0000256" key="4">
    <source>
        <dbReference type="ARBA" id="ARBA00023002"/>
    </source>
</evidence>
<name>A0A9P8C7Z3_9HELO</name>
<comment type="similarity">
    <text evidence="1">Belongs to the FAD-binding monooxygenase family.</text>
</comment>
<keyword evidence="6" id="KW-1133">Transmembrane helix</keyword>
<feature type="region of interest" description="Disordered" evidence="5">
    <location>
        <begin position="337"/>
        <end position="363"/>
    </location>
</feature>